<dbReference type="Gene3D" id="3.30.160.20">
    <property type="match status" value="1"/>
</dbReference>
<dbReference type="Pfam" id="PF00333">
    <property type="entry name" value="Ribosomal_S5"/>
    <property type="match status" value="1"/>
</dbReference>
<dbReference type="FunFam" id="3.30.160.20:FF:000022">
    <property type="entry name" value="28S ribosomal protein S5, mitochondrial"/>
    <property type="match status" value="1"/>
</dbReference>
<evidence type="ECO:0000256" key="2">
    <source>
        <dbReference type="ARBA" id="ARBA00008945"/>
    </source>
</evidence>
<keyword evidence="13" id="KW-1185">Reference proteome</keyword>
<dbReference type="Gene3D" id="3.30.230.10">
    <property type="match status" value="1"/>
</dbReference>
<evidence type="ECO:0000256" key="4">
    <source>
        <dbReference type="ARBA" id="ARBA00023128"/>
    </source>
</evidence>
<evidence type="ECO:0000256" key="1">
    <source>
        <dbReference type="ARBA" id="ARBA00004173"/>
    </source>
</evidence>
<dbReference type="AlphaFoldDB" id="A0A8H4VZL8"/>
<dbReference type="GO" id="GO:0003723">
    <property type="term" value="F:RNA binding"/>
    <property type="evidence" value="ECO:0007669"/>
    <property type="project" value="InterPro"/>
</dbReference>
<dbReference type="FunFam" id="3.30.230.10:FF:000041">
    <property type="entry name" value="37S ribosomal protein S5"/>
    <property type="match status" value="1"/>
</dbReference>
<dbReference type="GO" id="GO:0006412">
    <property type="term" value="P:translation"/>
    <property type="evidence" value="ECO:0007669"/>
    <property type="project" value="InterPro"/>
</dbReference>
<comment type="function">
    <text evidence="6">Component of the mitochondrial ribosome (mitoribosome), a dedicated translation machinery responsible for the synthesis of mitochondrial genome-encoded proteins, including at least some of the essential transmembrane subunits of the mitochondrial respiratory chain. The mitoribosomes are attached to the mitochondrial inner membrane and translation products are cotranslationally integrated into the membrane.</text>
</comment>
<dbReference type="PANTHER" id="PTHR48277:SF1">
    <property type="entry name" value="MITOCHONDRIAL RIBOSOMAL PROTEIN S5"/>
    <property type="match status" value="1"/>
</dbReference>
<keyword evidence="4" id="KW-0496">Mitochondrion</keyword>
<dbReference type="InterPro" id="IPR014721">
    <property type="entry name" value="Ribsml_uS5_D2-typ_fold_subgr"/>
</dbReference>
<evidence type="ECO:0000313" key="12">
    <source>
        <dbReference type="EMBL" id="KAF4626160.1"/>
    </source>
</evidence>
<dbReference type="SUPFAM" id="SSF54768">
    <property type="entry name" value="dsRNA-binding domain-like"/>
    <property type="match status" value="1"/>
</dbReference>
<dbReference type="GO" id="GO:0005763">
    <property type="term" value="C:mitochondrial small ribosomal subunit"/>
    <property type="evidence" value="ECO:0007669"/>
    <property type="project" value="UniProtKB-ARBA"/>
</dbReference>
<name>A0A8H4VZL8_9HELO</name>
<feature type="region of interest" description="Disordered" evidence="10">
    <location>
        <begin position="146"/>
        <end position="196"/>
    </location>
</feature>
<evidence type="ECO:0000256" key="7">
    <source>
        <dbReference type="ARBA" id="ARBA00039335"/>
    </source>
</evidence>
<dbReference type="OrthoDB" id="309483at2759"/>
<dbReference type="PANTHER" id="PTHR48277">
    <property type="entry name" value="MITOCHONDRIAL RIBOSOMAL PROTEIN S5"/>
    <property type="match status" value="1"/>
</dbReference>
<keyword evidence="5 8" id="KW-0687">Ribonucleoprotein</keyword>
<keyword evidence="3 8" id="KW-0689">Ribosomal protein</keyword>
<gene>
    <name evidence="12" type="ORF">G7Y89_g12000</name>
</gene>
<dbReference type="GO" id="GO:0003735">
    <property type="term" value="F:structural constituent of ribosome"/>
    <property type="evidence" value="ECO:0007669"/>
    <property type="project" value="UniProtKB-UniRule"/>
</dbReference>
<evidence type="ECO:0000256" key="10">
    <source>
        <dbReference type="SAM" id="MobiDB-lite"/>
    </source>
</evidence>
<dbReference type="InterPro" id="IPR000851">
    <property type="entry name" value="Ribosomal_uS5"/>
</dbReference>
<reference evidence="12 13" key="1">
    <citation type="submission" date="2020-03" db="EMBL/GenBank/DDBJ databases">
        <title>Draft Genome Sequence of Cudoniella acicularis.</title>
        <authorList>
            <person name="Buettner E."/>
            <person name="Kellner H."/>
        </authorList>
    </citation>
    <scope>NUCLEOTIDE SEQUENCE [LARGE SCALE GENOMIC DNA]</scope>
    <source>
        <strain evidence="12 13">DSM 108380</strain>
    </source>
</reference>
<dbReference type="PROSITE" id="PS50881">
    <property type="entry name" value="S5_DSRBD"/>
    <property type="match status" value="1"/>
</dbReference>
<comment type="subcellular location">
    <subcellularLocation>
        <location evidence="1">Mitochondrion</location>
    </subcellularLocation>
</comment>
<comment type="similarity">
    <text evidence="2 9">Belongs to the universal ribosomal protein uS5 family.</text>
</comment>
<dbReference type="InterPro" id="IPR005324">
    <property type="entry name" value="Ribosomal_uS5_C"/>
</dbReference>
<evidence type="ECO:0000256" key="3">
    <source>
        <dbReference type="ARBA" id="ARBA00022980"/>
    </source>
</evidence>
<evidence type="ECO:0000313" key="13">
    <source>
        <dbReference type="Proteomes" id="UP000566819"/>
    </source>
</evidence>
<protein>
    <recommendedName>
        <fullName evidence="7">Small ribosomal subunit protein uS5m</fullName>
    </recommendedName>
</protein>
<dbReference type="SUPFAM" id="SSF54211">
    <property type="entry name" value="Ribosomal protein S5 domain 2-like"/>
    <property type="match status" value="1"/>
</dbReference>
<dbReference type="InterPro" id="IPR013810">
    <property type="entry name" value="Ribosomal_uS5_N"/>
</dbReference>
<evidence type="ECO:0000256" key="6">
    <source>
        <dbReference type="ARBA" id="ARBA00037226"/>
    </source>
</evidence>
<feature type="domain" description="S5 DRBM" evidence="11">
    <location>
        <begin position="212"/>
        <end position="275"/>
    </location>
</feature>
<feature type="compositionally biased region" description="Basic and acidic residues" evidence="10">
    <location>
        <begin position="168"/>
        <end position="182"/>
    </location>
</feature>
<evidence type="ECO:0000256" key="8">
    <source>
        <dbReference type="PROSITE-ProRule" id="PRU00268"/>
    </source>
</evidence>
<comment type="caution">
    <text evidence="12">The sequence shown here is derived from an EMBL/GenBank/DDBJ whole genome shotgun (WGS) entry which is preliminary data.</text>
</comment>
<evidence type="ECO:0000259" key="11">
    <source>
        <dbReference type="PROSITE" id="PS50881"/>
    </source>
</evidence>
<organism evidence="12 13">
    <name type="scientific">Cudoniella acicularis</name>
    <dbReference type="NCBI Taxonomy" id="354080"/>
    <lineage>
        <taxon>Eukaryota</taxon>
        <taxon>Fungi</taxon>
        <taxon>Dikarya</taxon>
        <taxon>Ascomycota</taxon>
        <taxon>Pezizomycotina</taxon>
        <taxon>Leotiomycetes</taxon>
        <taxon>Helotiales</taxon>
        <taxon>Tricladiaceae</taxon>
        <taxon>Cudoniella</taxon>
    </lineage>
</organism>
<proteinExistence type="inferred from homology"/>
<dbReference type="Proteomes" id="UP000566819">
    <property type="component" value="Unassembled WGS sequence"/>
</dbReference>
<evidence type="ECO:0000256" key="9">
    <source>
        <dbReference type="RuleBase" id="RU003823"/>
    </source>
</evidence>
<accession>A0A8H4VZL8</accession>
<sequence length="375" mass="42509">MGLITPKRPAREIFKPYEEGEKAALSSRYTPQQIAAIEAGEEAIDPEDISERGVIRTDWGSLPYLDDFSSTRPVVDKKQRYDGPVDPNARMVNEKEFAQEMTKYYMKVMKDHPETKDLDLEDEEDRKKVRPNRTDLFRAMEEVPEFVGTNGPMPNYPSAKAPGVPMDFESKFDESETAKKQQEEEEDPRDPDGLYDRLRKDTGLSLDQIFDLKIKILVRHRVVNQTRLGKVQSQYILCIAGNGNGRLGLGQAKGQEAEDTAANARIQAIKNMRPVPRYEERTIFGEVESKVSAVKVKLMSRPPGFGLRCQHLIFEMARAAGLQDLAAKVPRSRNKMNTVKAAYQALMSQRIPDEVARGRGKKLVDVRKVYYGGRV</sequence>
<dbReference type="EMBL" id="JAAMPI010001210">
    <property type="protein sequence ID" value="KAF4626160.1"/>
    <property type="molecule type" value="Genomic_DNA"/>
</dbReference>
<dbReference type="Pfam" id="PF03719">
    <property type="entry name" value="Ribosomal_S5_C"/>
    <property type="match status" value="1"/>
</dbReference>
<dbReference type="InterPro" id="IPR020568">
    <property type="entry name" value="Ribosomal_Su5_D2-typ_SF"/>
</dbReference>
<evidence type="ECO:0000256" key="5">
    <source>
        <dbReference type="ARBA" id="ARBA00023274"/>
    </source>
</evidence>